<name>A0A562K9R7_9FLAO</name>
<dbReference type="AlphaFoldDB" id="A0A562K9R7"/>
<organism evidence="1 2">
    <name type="scientific">Flavobacterium cheniae</name>
    <dbReference type="NCBI Taxonomy" id="295428"/>
    <lineage>
        <taxon>Bacteria</taxon>
        <taxon>Pseudomonadati</taxon>
        <taxon>Bacteroidota</taxon>
        <taxon>Flavobacteriia</taxon>
        <taxon>Flavobacteriales</taxon>
        <taxon>Flavobacteriaceae</taxon>
        <taxon>Flavobacterium</taxon>
    </lineage>
</organism>
<evidence type="ECO:0000313" key="2">
    <source>
        <dbReference type="Proteomes" id="UP000315312"/>
    </source>
</evidence>
<sequence>MDKLIILVLVLLSLLAIKLIIANKRIKQMHYLKMKQLKDIFKNLSSKQEILNQKASISTDFQSNYKSDMKKLGEEIFVLQKRIFELLTKK</sequence>
<keyword evidence="2" id="KW-1185">Reference proteome</keyword>
<comment type="caution">
    <text evidence="1">The sequence shown here is derived from an EMBL/GenBank/DDBJ whole genome shotgun (WGS) entry which is preliminary data.</text>
</comment>
<dbReference type="EMBL" id="VLKM01000014">
    <property type="protein sequence ID" value="TWH92122.1"/>
    <property type="molecule type" value="Genomic_DNA"/>
</dbReference>
<proteinExistence type="predicted"/>
<dbReference type="RefSeq" id="WP_133608052.1">
    <property type="nucleotide sequence ID" value="NZ_SNZC01000002.1"/>
</dbReference>
<dbReference type="OrthoDB" id="1373659at2"/>
<dbReference type="Proteomes" id="UP000315312">
    <property type="component" value="Unassembled WGS sequence"/>
</dbReference>
<protein>
    <submittedName>
        <fullName evidence="1">Uncharacterized protein</fullName>
    </submittedName>
</protein>
<evidence type="ECO:0000313" key="1">
    <source>
        <dbReference type="EMBL" id="TWH92122.1"/>
    </source>
</evidence>
<gene>
    <name evidence="1" type="ORF">IP97_02484</name>
</gene>
<reference evidence="1 2" key="1">
    <citation type="journal article" date="2015" name="Stand. Genomic Sci.">
        <title>Genomic Encyclopedia of Bacterial and Archaeal Type Strains, Phase III: the genomes of soil and plant-associated and newly described type strains.</title>
        <authorList>
            <person name="Whitman W.B."/>
            <person name="Woyke T."/>
            <person name="Klenk H.P."/>
            <person name="Zhou Y."/>
            <person name="Lilburn T.G."/>
            <person name="Beck B.J."/>
            <person name="De Vos P."/>
            <person name="Vandamme P."/>
            <person name="Eisen J.A."/>
            <person name="Garrity G."/>
            <person name="Hugenholtz P."/>
            <person name="Kyrpides N.C."/>
        </authorList>
    </citation>
    <scope>NUCLEOTIDE SEQUENCE [LARGE SCALE GENOMIC DNA]</scope>
    <source>
        <strain evidence="1 2">CGMCC 1.6844</strain>
    </source>
</reference>
<accession>A0A562K9R7</accession>